<reference evidence="6" key="1">
    <citation type="journal article" date="2019" name="Int. J. Syst. Evol. Microbiol.">
        <title>The Global Catalogue of Microorganisms (GCM) 10K type strain sequencing project: providing services to taxonomists for standard genome sequencing and annotation.</title>
        <authorList>
            <consortium name="The Broad Institute Genomics Platform"/>
            <consortium name="The Broad Institute Genome Sequencing Center for Infectious Disease"/>
            <person name="Wu L."/>
            <person name="Ma J."/>
        </authorList>
    </citation>
    <scope>NUCLEOTIDE SEQUENCE [LARGE SCALE GENOMIC DNA]</scope>
    <source>
        <strain evidence="6">JCM 3399</strain>
    </source>
</reference>
<dbReference type="Pfam" id="PF01522">
    <property type="entry name" value="Polysacc_deac_1"/>
    <property type="match status" value="1"/>
</dbReference>
<keyword evidence="2" id="KW-0378">Hydrolase</keyword>
<dbReference type="SUPFAM" id="SSF88713">
    <property type="entry name" value="Glycoside hydrolase/deacetylase"/>
    <property type="match status" value="1"/>
</dbReference>
<feature type="region of interest" description="Disordered" evidence="3">
    <location>
        <begin position="30"/>
        <end position="81"/>
    </location>
</feature>
<keyword evidence="1" id="KW-0479">Metal-binding</keyword>
<dbReference type="PROSITE" id="PS51677">
    <property type="entry name" value="NODB"/>
    <property type="match status" value="1"/>
</dbReference>
<protein>
    <recommendedName>
        <fullName evidence="4">NodB homology domain-containing protein</fullName>
    </recommendedName>
</protein>
<dbReference type="InterPro" id="IPR011330">
    <property type="entry name" value="Glyco_hydro/deAcase_b/a-brl"/>
</dbReference>
<comment type="caution">
    <text evidence="5">The sequence shown here is derived from an EMBL/GenBank/DDBJ whole genome shotgun (WGS) entry which is preliminary data.</text>
</comment>
<dbReference type="PROSITE" id="PS51318">
    <property type="entry name" value="TAT"/>
    <property type="match status" value="1"/>
</dbReference>
<dbReference type="EMBL" id="BMRP01000020">
    <property type="protein sequence ID" value="GGU79953.1"/>
    <property type="molecule type" value="Genomic_DNA"/>
</dbReference>
<evidence type="ECO:0000256" key="2">
    <source>
        <dbReference type="ARBA" id="ARBA00022801"/>
    </source>
</evidence>
<dbReference type="InterPro" id="IPR050248">
    <property type="entry name" value="Polysacc_deacetylase_ArnD"/>
</dbReference>
<dbReference type="InterPro" id="IPR002509">
    <property type="entry name" value="NODB_dom"/>
</dbReference>
<gene>
    <name evidence="5" type="ORF">GCM10010211_52550</name>
</gene>
<dbReference type="CDD" id="cd10917">
    <property type="entry name" value="CE4_NodB_like_6s_7s"/>
    <property type="match status" value="1"/>
</dbReference>
<proteinExistence type="predicted"/>
<evidence type="ECO:0000256" key="3">
    <source>
        <dbReference type="SAM" id="MobiDB-lite"/>
    </source>
</evidence>
<dbReference type="PANTHER" id="PTHR10587">
    <property type="entry name" value="GLYCOSYL TRANSFERASE-RELATED"/>
    <property type="match status" value="1"/>
</dbReference>
<evidence type="ECO:0000313" key="5">
    <source>
        <dbReference type="EMBL" id="GGU79953.1"/>
    </source>
</evidence>
<keyword evidence="6" id="KW-1185">Reference proteome</keyword>
<organism evidence="5 6">
    <name type="scientific">Streptomyces albospinus</name>
    <dbReference type="NCBI Taxonomy" id="285515"/>
    <lineage>
        <taxon>Bacteria</taxon>
        <taxon>Bacillati</taxon>
        <taxon>Actinomycetota</taxon>
        <taxon>Actinomycetes</taxon>
        <taxon>Kitasatosporales</taxon>
        <taxon>Streptomycetaceae</taxon>
        <taxon>Streptomyces</taxon>
    </lineage>
</organism>
<accession>A0ABQ2VCH5</accession>
<dbReference type="Gene3D" id="3.20.20.370">
    <property type="entry name" value="Glycoside hydrolase/deacetylase"/>
    <property type="match status" value="1"/>
</dbReference>
<dbReference type="InterPro" id="IPR006311">
    <property type="entry name" value="TAT_signal"/>
</dbReference>
<dbReference type="Proteomes" id="UP000654471">
    <property type="component" value="Unassembled WGS sequence"/>
</dbReference>
<name>A0ABQ2VCH5_9ACTN</name>
<evidence type="ECO:0000259" key="4">
    <source>
        <dbReference type="PROSITE" id="PS51677"/>
    </source>
</evidence>
<evidence type="ECO:0000256" key="1">
    <source>
        <dbReference type="ARBA" id="ARBA00022723"/>
    </source>
</evidence>
<feature type="domain" description="NodB homology" evidence="4">
    <location>
        <begin position="90"/>
        <end position="270"/>
    </location>
</feature>
<sequence>MTSDHPAMTRRLLLRTAAVIGTLATARVLLSPDDDAPGPGPGPQTRARPPAAAPPDAHRLPPLAGETSRSGPGASPPHAGVAFTVPARAGRIALTFDDGPDPRYTPEILEVLRRHDTRATFFVVGECAVEFPDLLHFIAEEGHAVGNHTWTHPQLTTLPLGRVRAELGRTSALIEEVLGTAPAIARAPYGDWDQPSLDICNDLGMSPVGWSVDSRDWTCPGSETIAGTVLDELRPGAIVLSHDGGGDRVETVQALDRYLPQLLDKGFRPGRITP</sequence>
<dbReference type="PANTHER" id="PTHR10587:SF133">
    <property type="entry name" value="CHITIN DEACETYLASE 1-RELATED"/>
    <property type="match status" value="1"/>
</dbReference>
<evidence type="ECO:0000313" key="6">
    <source>
        <dbReference type="Proteomes" id="UP000654471"/>
    </source>
</evidence>